<evidence type="ECO:0000256" key="1">
    <source>
        <dbReference type="SAM" id="SignalP"/>
    </source>
</evidence>
<dbReference type="AlphaFoldDB" id="A0A118K0X4"/>
<organism evidence="2 3">
    <name type="scientific">Cynara cardunculus var. scolymus</name>
    <name type="common">Globe artichoke</name>
    <name type="synonym">Cynara scolymus</name>
    <dbReference type="NCBI Taxonomy" id="59895"/>
    <lineage>
        <taxon>Eukaryota</taxon>
        <taxon>Viridiplantae</taxon>
        <taxon>Streptophyta</taxon>
        <taxon>Embryophyta</taxon>
        <taxon>Tracheophyta</taxon>
        <taxon>Spermatophyta</taxon>
        <taxon>Magnoliopsida</taxon>
        <taxon>eudicotyledons</taxon>
        <taxon>Gunneridae</taxon>
        <taxon>Pentapetalae</taxon>
        <taxon>asterids</taxon>
        <taxon>campanulids</taxon>
        <taxon>Asterales</taxon>
        <taxon>Asteraceae</taxon>
        <taxon>Carduoideae</taxon>
        <taxon>Cardueae</taxon>
        <taxon>Carduinae</taxon>
        <taxon>Cynara</taxon>
    </lineage>
</organism>
<dbReference type="Pfam" id="PF05056">
    <property type="entry name" value="DUF674"/>
    <property type="match status" value="1"/>
</dbReference>
<protein>
    <submittedName>
        <fullName evidence="2">Uncharacterized protein</fullName>
    </submittedName>
</protein>
<gene>
    <name evidence="2" type="ORF">Ccrd_020377</name>
</gene>
<dbReference type="PANTHER" id="PTHR33103">
    <property type="entry name" value="OS01G0153900 PROTEIN"/>
    <property type="match status" value="1"/>
</dbReference>
<comment type="caution">
    <text evidence="2">The sequence shown here is derived from an EMBL/GenBank/DDBJ whole genome shotgun (WGS) entry which is preliminary data.</text>
</comment>
<dbReference type="Proteomes" id="UP000243975">
    <property type="component" value="Unassembled WGS sequence"/>
</dbReference>
<feature type="chain" id="PRO_5007159869" evidence="1">
    <location>
        <begin position="25"/>
        <end position="120"/>
    </location>
</feature>
<reference evidence="2 3" key="1">
    <citation type="journal article" date="2016" name="Sci. Rep.">
        <title>The genome sequence of the outbreeding globe artichoke constructed de novo incorporating a phase-aware low-pass sequencing strategy of F1 progeny.</title>
        <authorList>
            <person name="Scaglione D."/>
            <person name="Reyes-Chin-Wo S."/>
            <person name="Acquadro A."/>
            <person name="Froenicke L."/>
            <person name="Portis E."/>
            <person name="Beitel C."/>
            <person name="Tirone M."/>
            <person name="Mauro R."/>
            <person name="Lo Monaco A."/>
            <person name="Mauromicale G."/>
            <person name="Faccioli P."/>
            <person name="Cattivelli L."/>
            <person name="Rieseberg L."/>
            <person name="Michelmore R."/>
            <person name="Lanteri S."/>
        </authorList>
    </citation>
    <scope>NUCLEOTIDE SEQUENCE [LARGE SCALE GENOMIC DNA]</scope>
    <source>
        <strain evidence="2">2C</strain>
    </source>
</reference>
<dbReference type="Gramene" id="KVI01351">
    <property type="protein sequence ID" value="KVI01351"/>
    <property type="gene ID" value="Ccrd_020377"/>
</dbReference>
<proteinExistence type="predicted"/>
<dbReference type="InterPro" id="IPR007750">
    <property type="entry name" value="DUF674"/>
</dbReference>
<dbReference type="EMBL" id="LEKV01003117">
    <property type="protein sequence ID" value="KVI01351.1"/>
    <property type="molecule type" value="Genomic_DNA"/>
</dbReference>
<accession>A0A118K0X4</accession>
<keyword evidence="1" id="KW-0732">Signal</keyword>
<sequence length="120" mass="13715">MFRTSLSLSIDALFLVVLVPDVHDIDDRRYIMRFKDPRVLGTFLKGPTKFTLTDDLIVTPFSSVYVIAIMNELKVPLKDIEHHEVSIGIEKGFELLNASLKSNSSLIDLLLEEIIEKKKR</sequence>
<dbReference type="PANTHER" id="PTHR33103:SF27">
    <property type="entry name" value="OS04G0594700 PROTEIN"/>
    <property type="match status" value="1"/>
</dbReference>
<keyword evidence="3" id="KW-1185">Reference proteome</keyword>
<feature type="signal peptide" evidence="1">
    <location>
        <begin position="1"/>
        <end position="24"/>
    </location>
</feature>
<name>A0A118K0X4_CYNCS</name>
<evidence type="ECO:0000313" key="2">
    <source>
        <dbReference type="EMBL" id="KVI01351.1"/>
    </source>
</evidence>
<evidence type="ECO:0000313" key="3">
    <source>
        <dbReference type="Proteomes" id="UP000243975"/>
    </source>
</evidence>